<organism evidence="2 3">
    <name type="scientific">Bartonella apis</name>
    <dbReference type="NCBI Taxonomy" id="1686310"/>
    <lineage>
        <taxon>Bacteria</taxon>
        <taxon>Pseudomonadati</taxon>
        <taxon>Pseudomonadota</taxon>
        <taxon>Alphaproteobacteria</taxon>
        <taxon>Hyphomicrobiales</taxon>
        <taxon>Bartonellaceae</taxon>
        <taxon>Bartonella</taxon>
    </lineage>
</organism>
<feature type="transmembrane region" description="Helical" evidence="1">
    <location>
        <begin position="148"/>
        <end position="168"/>
    </location>
</feature>
<proteinExistence type="predicted"/>
<dbReference type="Pfam" id="PF05940">
    <property type="entry name" value="NnrS"/>
    <property type="match status" value="1"/>
</dbReference>
<dbReference type="InterPro" id="IPR010266">
    <property type="entry name" value="NnrS"/>
</dbReference>
<dbReference type="EMBL" id="LXYT01000001">
    <property type="protein sequence ID" value="OLY44709.1"/>
    <property type="molecule type" value="Genomic_DNA"/>
</dbReference>
<dbReference type="RefSeq" id="WP_075869803.1">
    <property type="nucleotide sequence ID" value="NZ_LXYT01000001.1"/>
</dbReference>
<dbReference type="OrthoDB" id="9770040at2"/>
<feature type="transmembrane region" description="Helical" evidence="1">
    <location>
        <begin position="370"/>
        <end position="390"/>
    </location>
</feature>
<dbReference type="Proteomes" id="UP000187344">
    <property type="component" value="Unassembled WGS sequence"/>
</dbReference>
<evidence type="ECO:0000256" key="1">
    <source>
        <dbReference type="SAM" id="Phobius"/>
    </source>
</evidence>
<feature type="transmembrane region" description="Helical" evidence="1">
    <location>
        <begin position="93"/>
        <end position="111"/>
    </location>
</feature>
<evidence type="ECO:0000313" key="3">
    <source>
        <dbReference type="Proteomes" id="UP000187344"/>
    </source>
</evidence>
<keyword evidence="3" id="KW-1185">Reference proteome</keyword>
<sequence>MVVIKKINAVIAHNPFFTEGVFLFFPVSACYAVLMPFIWVIAYQLDYPGTRYIFPQQWHAHEMIFGFYSAALAGFLCSAVAEWTETKPLNGMRLFLLLLLWLPGRIVGFLGSDYLMVVGSVFDFAFLALMILYVGLPIISKRKWKSLSFLLWLIVLFALEIVLKISWWREETELSSRILWTIIAVFVVLFSLAISRINTVVTNLSLDPSGETSPYRPHPGRRNLSAFLTVLYALSMLFLPSSQMQYYLAFAASAGFMDRTAEWFIGKAALKAEVLCLALANVSAAIGFFLIGLSGFNERIPIYAGLHILTIATLGLGVMGVFTIAGLRHSGRKLIAIPWQSKAAIAFIIFAAAMRVLPEITDLTAFGSHYYAWAAIFWSLAFLLWLWGYLPFLKNPVKL</sequence>
<name>A0A1R0FCS2_9HYPH</name>
<keyword evidence="1" id="KW-1133">Transmembrane helix</keyword>
<feature type="transmembrane region" description="Helical" evidence="1">
    <location>
        <begin position="174"/>
        <end position="194"/>
    </location>
</feature>
<feature type="transmembrane region" description="Helical" evidence="1">
    <location>
        <begin position="21"/>
        <end position="43"/>
    </location>
</feature>
<feature type="transmembrane region" description="Helical" evidence="1">
    <location>
        <begin position="274"/>
        <end position="296"/>
    </location>
</feature>
<feature type="transmembrane region" description="Helical" evidence="1">
    <location>
        <begin position="63"/>
        <end position="81"/>
    </location>
</feature>
<evidence type="ECO:0000313" key="2">
    <source>
        <dbReference type="EMBL" id="OLY44709.1"/>
    </source>
</evidence>
<reference evidence="2 3" key="1">
    <citation type="submission" date="2016-12" db="EMBL/GenBank/DDBJ databases">
        <title>Comparative genomics of Bartonella apis.</title>
        <authorList>
            <person name="Engel P."/>
        </authorList>
    </citation>
    <scope>NUCLEOTIDE SEQUENCE [LARGE SCALE GENOMIC DNA]</scope>
    <source>
        <strain evidence="2 3">PEB0149</strain>
    </source>
</reference>
<keyword evidence="1" id="KW-0812">Transmembrane</keyword>
<feature type="transmembrane region" description="Helical" evidence="1">
    <location>
        <begin position="117"/>
        <end position="136"/>
    </location>
</feature>
<accession>A0A1R0FCS2</accession>
<feature type="transmembrane region" description="Helical" evidence="1">
    <location>
        <begin position="339"/>
        <end position="358"/>
    </location>
</feature>
<protein>
    <submittedName>
        <fullName evidence="2">Uncharacterized protein involved in response to NO</fullName>
    </submittedName>
</protein>
<dbReference type="AlphaFoldDB" id="A0A1R0FCS2"/>
<comment type="caution">
    <text evidence="2">The sequence shown here is derived from an EMBL/GenBank/DDBJ whole genome shotgun (WGS) entry which is preliminary data.</text>
</comment>
<feature type="transmembrane region" description="Helical" evidence="1">
    <location>
        <begin position="302"/>
        <end position="327"/>
    </location>
</feature>
<keyword evidence="1" id="KW-0472">Membrane</keyword>
<feature type="transmembrane region" description="Helical" evidence="1">
    <location>
        <begin position="223"/>
        <end position="240"/>
    </location>
</feature>
<gene>
    <name evidence="2" type="ORF">PEB0149_021850</name>
</gene>